<gene>
    <name evidence="1" type="ORF">KC19_VG124900</name>
</gene>
<name>A0A8T0HPV8_CERPU</name>
<protein>
    <submittedName>
        <fullName evidence="1">Uncharacterized protein</fullName>
    </submittedName>
</protein>
<comment type="caution">
    <text evidence="1">The sequence shown here is derived from an EMBL/GenBank/DDBJ whole genome shotgun (WGS) entry which is preliminary data.</text>
</comment>
<evidence type="ECO:0000313" key="2">
    <source>
        <dbReference type="Proteomes" id="UP000822688"/>
    </source>
</evidence>
<accession>A0A8T0HPV8</accession>
<dbReference type="Proteomes" id="UP000822688">
    <property type="component" value="Chromosome V"/>
</dbReference>
<organism evidence="1 2">
    <name type="scientific">Ceratodon purpureus</name>
    <name type="common">Fire moss</name>
    <name type="synonym">Dicranum purpureum</name>
    <dbReference type="NCBI Taxonomy" id="3225"/>
    <lineage>
        <taxon>Eukaryota</taxon>
        <taxon>Viridiplantae</taxon>
        <taxon>Streptophyta</taxon>
        <taxon>Embryophyta</taxon>
        <taxon>Bryophyta</taxon>
        <taxon>Bryophytina</taxon>
        <taxon>Bryopsida</taxon>
        <taxon>Dicranidae</taxon>
        <taxon>Pseudoditrichales</taxon>
        <taxon>Ditrichaceae</taxon>
        <taxon>Ceratodon</taxon>
    </lineage>
</organism>
<sequence>MTMAILRTVYGSSSVAKHAFVWITIKVLHVVPFRLRPRTRLSTSLWHLLPFGLSRHVFSFLDVSSRCLVSKFNTNEAGCAKVCANEDKGWKIAVLLRSAALGEESKRALFEYHATI</sequence>
<proteinExistence type="predicted"/>
<evidence type="ECO:0000313" key="1">
    <source>
        <dbReference type="EMBL" id="KAG0572785.1"/>
    </source>
</evidence>
<reference evidence="1" key="1">
    <citation type="submission" date="2020-06" db="EMBL/GenBank/DDBJ databases">
        <title>WGS assembly of Ceratodon purpureus strain R40.</title>
        <authorList>
            <person name="Carey S.B."/>
            <person name="Jenkins J."/>
            <person name="Shu S."/>
            <person name="Lovell J.T."/>
            <person name="Sreedasyam A."/>
            <person name="Maumus F."/>
            <person name="Tiley G.P."/>
            <person name="Fernandez-Pozo N."/>
            <person name="Barry K."/>
            <person name="Chen C."/>
            <person name="Wang M."/>
            <person name="Lipzen A."/>
            <person name="Daum C."/>
            <person name="Saski C.A."/>
            <person name="Payton A.C."/>
            <person name="Mcbreen J.C."/>
            <person name="Conrad R.E."/>
            <person name="Kollar L.M."/>
            <person name="Olsson S."/>
            <person name="Huttunen S."/>
            <person name="Landis J.B."/>
            <person name="Wickett N.J."/>
            <person name="Johnson M.G."/>
            <person name="Rensing S.A."/>
            <person name="Grimwood J."/>
            <person name="Schmutz J."/>
            <person name="Mcdaniel S.F."/>
        </authorList>
    </citation>
    <scope>NUCLEOTIDE SEQUENCE</scope>
    <source>
        <strain evidence="1">R40</strain>
    </source>
</reference>
<dbReference type="EMBL" id="CM026426">
    <property type="protein sequence ID" value="KAG0572785.1"/>
    <property type="molecule type" value="Genomic_DNA"/>
</dbReference>
<dbReference type="AlphaFoldDB" id="A0A8T0HPV8"/>
<keyword evidence="2" id="KW-1185">Reference proteome</keyword>